<comment type="caution">
    <text evidence="1">The sequence shown here is derived from an EMBL/GenBank/DDBJ whole genome shotgun (WGS) entry which is preliminary data.</text>
</comment>
<dbReference type="RefSeq" id="WP_044989519.1">
    <property type="nucleotide sequence ID" value="NZ_VIRB01000022.1"/>
</dbReference>
<dbReference type="Proteomes" id="UP000474104">
    <property type="component" value="Unassembled WGS sequence"/>
</dbReference>
<proteinExistence type="predicted"/>
<gene>
    <name evidence="1" type="ORF">FMM80_01075</name>
</gene>
<organism evidence="1 2">
    <name type="scientific">Schaedlerella arabinosiphila</name>
    <dbReference type="NCBI Taxonomy" id="2044587"/>
    <lineage>
        <taxon>Bacteria</taxon>
        <taxon>Bacillati</taxon>
        <taxon>Bacillota</taxon>
        <taxon>Clostridia</taxon>
        <taxon>Lachnospirales</taxon>
        <taxon>Lachnospiraceae</taxon>
        <taxon>Schaedlerella</taxon>
    </lineage>
</organism>
<name>A0A9X5C4H9_9FIRM</name>
<protein>
    <submittedName>
        <fullName evidence="1">Uncharacterized protein</fullName>
    </submittedName>
</protein>
<dbReference type="EMBL" id="VIRB01000022">
    <property type="protein sequence ID" value="NDO67400.1"/>
    <property type="molecule type" value="Genomic_DNA"/>
</dbReference>
<sequence length="106" mass="11552">MIDKSRYVVGANQEISFQLYDLSVYLIGTLMAQVNSRSLAVVFGGNSNQINVGQKATVTQLVPASGVTYSVSEETGKFNQITVKNNSAYNIVVLMVDLSGRNFVRL</sequence>
<dbReference type="AlphaFoldDB" id="A0A9X5C4H9"/>
<evidence type="ECO:0000313" key="2">
    <source>
        <dbReference type="Proteomes" id="UP000474104"/>
    </source>
</evidence>
<evidence type="ECO:0000313" key="1">
    <source>
        <dbReference type="EMBL" id="NDO67400.1"/>
    </source>
</evidence>
<accession>A0A9X5C4H9</accession>
<reference evidence="1 2" key="1">
    <citation type="submission" date="2019-07" db="EMBL/GenBank/DDBJ databases">
        <title>Draft genome sequences of 15 bacterial species constituting the stable defined intestinal microbiota of the GM15 gnotobiotic mouse model.</title>
        <authorList>
            <person name="Elie C."/>
            <person name="Mathieu A."/>
            <person name="Saliou A."/>
            <person name="Darnaud M."/>
            <person name="Leulier F."/>
            <person name="Tamellini A."/>
        </authorList>
    </citation>
    <scope>NUCLEOTIDE SEQUENCE [LARGE SCALE GENOMIC DNA]</scope>
    <source>
        <strain evidence="2">ASF 502</strain>
    </source>
</reference>